<dbReference type="Proteomes" id="UP001060368">
    <property type="component" value="Chromosome"/>
</dbReference>
<evidence type="ECO:0000256" key="2">
    <source>
        <dbReference type="ARBA" id="ARBA00007935"/>
    </source>
</evidence>
<comment type="subcellular location">
    <subcellularLocation>
        <location evidence="1">Cell membrane</location>
        <topology evidence="1">Multi-pass membrane protein</topology>
    </subcellularLocation>
</comment>
<proteinExistence type="inferred from homology"/>
<dbReference type="RefSeq" id="WP_257743489.1">
    <property type="nucleotide sequence ID" value="NZ_CP096115.1"/>
</dbReference>
<dbReference type="GeneID" id="74306885"/>
<evidence type="ECO:0000313" key="12">
    <source>
        <dbReference type="EMBL" id="UUX93350.1"/>
    </source>
</evidence>
<accession>A0A9E7PN52</accession>
<evidence type="ECO:0000256" key="11">
    <source>
        <dbReference type="SAM" id="Phobius"/>
    </source>
</evidence>
<dbReference type="PANTHER" id="PTHR30472">
    <property type="entry name" value="FERRIC ENTEROBACTIN TRANSPORT SYSTEM PERMEASE PROTEIN"/>
    <property type="match status" value="1"/>
</dbReference>
<feature type="transmembrane region" description="Helical" evidence="11">
    <location>
        <begin position="343"/>
        <end position="364"/>
    </location>
</feature>
<dbReference type="AlphaFoldDB" id="A0A9E7PN52"/>
<dbReference type="CDD" id="cd06550">
    <property type="entry name" value="TM_ABC_iron-siderophores_like"/>
    <property type="match status" value="1"/>
</dbReference>
<feature type="transmembrane region" description="Helical" evidence="11">
    <location>
        <begin position="132"/>
        <end position="151"/>
    </location>
</feature>
<dbReference type="KEGG" id="mend:L6E24_04275"/>
<keyword evidence="7 11" id="KW-0472">Membrane</keyword>
<dbReference type="PANTHER" id="PTHR30472:SF25">
    <property type="entry name" value="ABC TRANSPORTER PERMEASE PROTEIN MJ0876-RELATED"/>
    <property type="match status" value="1"/>
</dbReference>
<feature type="transmembrane region" description="Helical" evidence="11">
    <location>
        <begin position="99"/>
        <end position="120"/>
    </location>
</feature>
<dbReference type="GO" id="GO:0005886">
    <property type="term" value="C:plasma membrane"/>
    <property type="evidence" value="ECO:0007669"/>
    <property type="project" value="UniProtKB-SubCell"/>
</dbReference>
<evidence type="ECO:0000256" key="5">
    <source>
        <dbReference type="ARBA" id="ARBA00022692"/>
    </source>
</evidence>
<evidence type="ECO:0000256" key="3">
    <source>
        <dbReference type="ARBA" id="ARBA00022448"/>
    </source>
</evidence>
<feature type="transmembrane region" description="Helical" evidence="11">
    <location>
        <begin position="283"/>
        <end position="304"/>
    </location>
</feature>
<comment type="function">
    <text evidence="8">Required for corrinoid utilization. Probably part of the ABC transporter complex BtuCDF involved in cobalamin (vitamin B12) import. Probably involved in the translocation of the substrate across the membrane.</text>
</comment>
<name>A0A9E7PN52_9EURY</name>
<evidence type="ECO:0000256" key="1">
    <source>
        <dbReference type="ARBA" id="ARBA00004651"/>
    </source>
</evidence>
<evidence type="ECO:0000256" key="4">
    <source>
        <dbReference type="ARBA" id="ARBA00022475"/>
    </source>
</evidence>
<reference evidence="12" key="1">
    <citation type="submission" date="2022-04" db="EMBL/GenBank/DDBJ databases">
        <title>Complete genome of Methanoplanus endosymbiosus DSM 3599.</title>
        <authorList>
            <person name="Chen S.-C."/>
            <person name="You Y.-T."/>
            <person name="Zhou Y.-Z."/>
            <person name="Lai M.-C."/>
        </authorList>
    </citation>
    <scope>NUCLEOTIDE SEQUENCE</scope>
    <source>
        <strain evidence="12">DSM 3599</strain>
    </source>
</reference>
<dbReference type="GO" id="GO:0033214">
    <property type="term" value="P:siderophore-iron import into cell"/>
    <property type="evidence" value="ECO:0007669"/>
    <property type="project" value="TreeGrafter"/>
</dbReference>
<dbReference type="GO" id="GO:0022857">
    <property type="term" value="F:transmembrane transporter activity"/>
    <property type="evidence" value="ECO:0007669"/>
    <property type="project" value="InterPro"/>
</dbReference>
<organism evidence="12 13">
    <name type="scientific">Methanoplanus endosymbiosus</name>
    <dbReference type="NCBI Taxonomy" id="33865"/>
    <lineage>
        <taxon>Archaea</taxon>
        <taxon>Methanobacteriati</taxon>
        <taxon>Methanobacteriota</taxon>
        <taxon>Stenosarchaea group</taxon>
        <taxon>Methanomicrobia</taxon>
        <taxon>Methanomicrobiales</taxon>
        <taxon>Methanomicrobiaceae</taxon>
        <taxon>Methanoplanus</taxon>
    </lineage>
</organism>
<evidence type="ECO:0000313" key="13">
    <source>
        <dbReference type="Proteomes" id="UP001060368"/>
    </source>
</evidence>
<keyword evidence="6 11" id="KW-1133">Transmembrane helix</keyword>
<evidence type="ECO:0000256" key="10">
    <source>
        <dbReference type="ARBA" id="ARBA00071366"/>
    </source>
</evidence>
<dbReference type="SUPFAM" id="SSF81345">
    <property type="entry name" value="ABC transporter involved in vitamin B12 uptake, BtuC"/>
    <property type="match status" value="1"/>
</dbReference>
<evidence type="ECO:0000256" key="9">
    <source>
        <dbReference type="ARBA" id="ARBA00064420"/>
    </source>
</evidence>
<feature type="transmembrane region" description="Helical" evidence="11">
    <location>
        <begin position="38"/>
        <end position="59"/>
    </location>
</feature>
<evidence type="ECO:0000256" key="8">
    <source>
        <dbReference type="ARBA" id="ARBA00053891"/>
    </source>
</evidence>
<dbReference type="EMBL" id="CP096115">
    <property type="protein sequence ID" value="UUX93350.1"/>
    <property type="molecule type" value="Genomic_DNA"/>
</dbReference>
<protein>
    <recommendedName>
        <fullName evidence="10">Cobalamin import system permease protein BtuC</fullName>
    </recommendedName>
</protein>
<dbReference type="InterPro" id="IPR037294">
    <property type="entry name" value="ABC_BtuC-like"/>
</dbReference>
<feature type="transmembrane region" description="Helical" evidence="11">
    <location>
        <begin position="316"/>
        <end position="337"/>
    </location>
</feature>
<comment type="similarity">
    <text evidence="2">Belongs to the binding-protein-dependent transport system permease family. FecCD subfamily.</text>
</comment>
<feature type="transmembrane region" description="Helical" evidence="11">
    <location>
        <begin position="229"/>
        <end position="247"/>
    </location>
</feature>
<gene>
    <name evidence="12" type="ORF">L6E24_04275</name>
</gene>
<keyword evidence="4" id="KW-1003">Cell membrane</keyword>
<comment type="subunit">
    <text evidence="9">The complex is composed of two ATP-binding proteins (BtuD), two transmembrane proteins (BtuC) and a solute-binding protein (BtuF).</text>
</comment>
<feature type="transmembrane region" description="Helical" evidence="11">
    <location>
        <begin position="186"/>
        <end position="208"/>
    </location>
</feature>
<sequence length="373" mass="40537">MSPDYEPVSEHAKKHRIERTKKLEEVREEHKRLKGRKFLFLAGILGAIFIAAGFIITLGPLEISILQVYETLFARFVPSVFSMDDVFEQVVWNIRFPRIIGGIFAGFGFGICGCVMQAVLKNPLASPFTLGISAGAHFGVALAAVFGVALIGGAYILIANAFIFAMACSFFIVALAALKGATSETLILAGIAVNYLFSGLSQLMAYFANDEQLRLMTTWGMGDLSAFSWNKFLLFFVIFAICTPLLMSKAQDLNLMTIGDDSAKSLGVDTDRVRMFTMMVSSFLVATIVCFTGTIGFIGLVAPHMARMIIGADHRILIPASGILGAMLLIAADAVAMNIIGPVVIPTGIMTSLLGVPFFLYLILKGKRKEFWQ</sequence>
<evidence type="ECO:0000256" key="6">
    <source>
        <dbReference type="ARBA" id="ARBA00022989"/>
    </source>
</evidence>
<keyword evidence="5 11" id="KW-0812">Transmembrane</keyword>
<keyword evidence="3" id="KW-0813">Transport</keyword>
<keyword evidence="13" id="KW-1185">Reference proteome</keyword>
<dbReference type="Pfam" id="PF01032">
    <property type="entry name" value="FecCD"/>
    <property type="match status" value="1"/>
</dbReference>
<evidence type="ECO:0000256" key="7">
    <source>
        <dbReference type="ARBA" id="ARBA00023136"/>
    </source>
</evidence>
<dbReference type="FunFam" id="1.10.3470.10:FF:000001">
    <property type="entry name" value="Vitamin B12 ABC transporter permease BtuC"/>
    <property type="match status" value="1"/>
</dbReference>
<feature type="transmembrane region" description="Helical" evidence="11">
    <location>
        <begin position="158"/>
        <end position="180"/>
    </location>
</feature>
<dbReference type="Gene3D" id="1.10.3470.10">
    <property type="entry name" value="ABC transporter involved in vitamin B12 uptake, BtuC"/>
    <property type="match status" value="1"/>
</dbReference>
<dbReference type="InterPro" id="IPR000522">
    <property type="entry name" value="ABC_transptr_permease_BtuC"/>
</dbReference>